<comment type="caution">
    <text evidence="3">The sequence shown here is derived from an EMBL/GenBank/DDBJ whole genome shotgun (WGS) entry which is preliminary data.</text>
</comment>
<dbReference type="Pfam" id="PF26409">
    <property type="entry name" value="DUF8107"/>
    <property type="match status" value="1"/>
</dbReference>
<keyword evidence="1" id="KW-0472">Membrane</keyword>
<proteinExistence type="predicted"/>
<organism evidence="3 4">
    <name type="scientific">Haloterrigena salina JCM 13891</name>
    <dbReference type="NCBI Taxonomy" id="1227488"/>
    <lineage>
        <taxon>Archaea</taxon>
        <taxon>Methanobacteriati</taxon>
        <taxon>Methanobacteriota</taxon>
        <taxon>Stenosarchaea group</taxon>
        <taxon>Halobacteria</taxon>
        <taxon>Halobacteriales</taxon>
        <taxon>Natrialbaceae</taxon>
        <taxon>Haloterrigena</taxon>
    </lineage>
</organism>
<name>M0CAQ0_9EURY</name>
<dbReference type="RefSeq" id="WP_008894071.1">
    <property type="nucleotide sequence ID" value="NZ_AOIS01000030.1"/>
</dbReference>
<keyword evidence="1" id="KW-1133">Transmembrane helix</keyword>
<keyword evidence="1" id="KW-0812">Transmembrane</keyword>
<dbReference type="EMBL" id="AOIS01000030">
    <property type="protein sequence ID" value="ELZ19422.1"/>
    <property type="molecule type" value="Genomic_DNA"/>
</dbReference>
<dbReference type="eggNOG" id="arCOG07499">
    <property type="taxonomic scope" value="Archaea"/>
</dbReference>
<evidence type="ECO:0000313" key="3">
    <source>
        <dbReference type="EMBL" id="ELZ19422.1"/>
    </source>
</evidence>
<gene>
    <name evidence="3" type="ORF">C477_08808</name>
</gene>
<accession>M0CAQ0</accession>
<dbReference type="OrthoDB" id="214676at2157"/>
<feature type="transmembrane region" description="Helical" evidence="1">
    <location>
        <begin position="25"/>
        <end position="47"/>
    </location>
</feature>
<keyword evidence="4" id="KW-1185">Reference proteome</keyword>
<evidence type="ECO:0000313" key="4">
    <source>
        <dbReference type="Proteomes" id="UP000011657"/>
    </source>
</evidence>
<dbReference type="AlphaFoldDB" id="M0CAQ0"/>
<dbReference type="STRING" id="1227488.C477_08808"/>
<dbReference type="Proteomes" id="UP000011657">
    <property type="component" value="Unassembled WGS sequence"/>
</dbReference>
<dbReference type="InterPro" id="IPR058420">
    <property type="entry name" value="DUF8107"/>
</dbReference>
<feature type="domain" description="DUF8107" evidence="2">
    <location>
        <begin position="1"/>
        <end position="74"/>
    </location>
</feature>
<evidence type="ECO:0000259" key="2">
    <source>
        <dbReference type="Pfam" id="PF26409"/>
    </source>
</evidence>
<evidence type="ECO:0000256" key="1">
    <source>
        <dbReference type="SAM" id="Phobius"/>
    </source>
</evidence>
<feature type="transmembrane region" description="Helical" evidence="1">
    <location>
        <begin position="53"/>
        <end position="72"/>
    </location>
</feature>
<dbReference type="PATRIC" id="fig|1227488.3.peg.1738"/>
<reference evidence="3 4" key="1">
    <citation type="journal article" date="2014" name="PLoS Genet.">
        <title>Phylogenetically driven sequencing of extremely halophilic archaea reveals strategies for static and dynamic osmo-response.</title>
        <authorList>
            <person name="Becker E.A."/>
            <person name="Seitzer P.M."/>
            <person name="Tritt A."/>
            <person name="Larsen D."/>
            <person name="Krusor M."/>
            <person name="Yao A.I."/>
            <person name="Wu D."/>
            <person name="Madern D."/>
            <person name="Eisen J.A."/>
            <person name="Darling A.E."/>
            <person name="Facciotti M.T."/>
        </authorList>
    </citation>
    <scope>NUCLEOTIDE SEQUENCE [LARGE SCALE GENOMIC DNA]</scope>
    <source>
        <strain evidence="3 4">JCM 13891</strain>
    </source>
</reference>
<sequence>MSAGSDDERNGFEEGLESSRGDPRVLLALNAVLSTLFAVLIVWGASIVGSLEFGPATVVPAAIGLFVLALVMTRP</sequence>
<protein>
    <recommendedName>
        <fullName evidence="2">DUF8107 domain-containing protein</fullName>
    </recommendedName>
</protein>